<sequence length="196" mass="21095">MAFNCELFLNTVLFLINVSSFLICCKVGKKKGKTDSPVVKASKNVVVDKKPASEKSTTNKKAPEAAVAALKVGALELSKTQIPLAAAESPSAVVPVSNKKKSVKETDKLNALAPTQLKGALPIEKKDEKPISDQDNLAKTPTTVSAAKPDPKEEKDDKGTKPSKVAMDSAFNRETDPTQESLKVERTQKNSCRRCE</sequence>
<organism evidence="1 2">
    <name type="scientific">Rhabditophanes sp. KR3021</name>
    <dbReference type="NCBI Taxonomy" id="114890"/>
    <lineage>
        <taxon>Eukaryota</taxon>
        <taxon>Metazoa</taxon>
        <taxon>Ecdysozoa</taxon>
        <taxon>Nematoda</taxon>
        <taxon>Chromadorea</taxon>
        <taxon>Rhabditida</taxon>
        <taxon>Tylenchina</taxon>
        <taxon>Panagrolaimomorpha</taxon>
        <taxon>Strongyloidoidea</taxon>
        <taxon>Alloionematidae</taxon>
        <taxon>Rhabditophanes</taxon>
    </lineage>
</organism>
<dbReference type="WBParaSite" id="RSKR_0000374900.1">
    <property type="protein sequence ID" value="RSKR_0000374900.1"/>
    <property type="gene ID" value="RSKR_0000374900"/>
</dbReference>
<dbReference type="Proteomes" id="UP000095286">
    <property type="component" value="Unplaced"/>
</dbReference>
<reference evidence="2" key="1">
    <citation type="submission" date="2016-11" db="UniProtKB">
        <authorList>
            <consortium name="WormBaseParasite"/>
        </authorList>
    </citation>
    <scope>IDENTIFICATION</scope>
    <source>
        <strain evidence="2">KR3021</strain>
    </source>
</reference>
<evidence type="ECO:0000313" key="1">
    <source>
        <dbReference type="Proteomes" id="UP000095286"/>
    </source>
</evidence>
<accession>A0AC35TSC0</accession>
<protein>
    <submittedName>
        <fullName evidence="2">Uncharacterized protein</fullName>
    </submittedName>
</protein>
<evidence type="ECO:0000313" key="2">
    <source>
        <dbReference type="WBParaSite" id="RSKR_0000374900.1"/>
    </source>
</evidence>
<proteinExistence type="predicted"/>
<name>A0AC35TSC0_9BILA</name>